<dbReference type="AlphaFoldDB" id="A0A6B3QXP6"/>
<evidence type="ECO:0000313" key="2">
    <source>
        <dbReference type="EMBL" id="NEV92829.1"/>
    </source>
</evidence>
<feature type="transmembrane region" description="Helical" evidence="1">
    <location>
        <begin position="7"/>
        <end position="25"/>
    </location>
</feature>
<dbReference type="RefSeq" id="WP_164003461.1">
    <property type="nucleotide sequence ID" value="NZ_JAAIKD010000001.1"/>
</dbReference>
<accession>A0A6B3QXP6</accession>
<evidence type="ECO:0000256" key="1">
    <source>
        <dbReference type="SAM" id="Phobius"/>
    </source>
</evidence>
<sequence>MKNPGIPLLILTTLILILVTIFAALDMAFSWVFYLTVLGQATLVFAVYKVLTDDYQTDKTFRDWYEDRPKSEEDQ</sequence>
<organism evidence="2 3">
    <name type="scientific">Psychroflexus aurantiacus</name>
    <dbReference type="NCBI Taxonomy" id="2709310"/>
    <lineage>
        <taxon>Bacteria</taxon>
        <taxon>Pseudomonadati</taxon>
        <taxon>Bacteroidota</taxon>
        <taxon>Flavobacteriia</taxon>
        <taxon>Flavobacteriales</taxon>
        <taxon>Flavobacteriaceae</taxon>
        <taxon>Psychroflexus</taxon>
    </lineage>
</organism>
<protein>
    <submittedName>
        <fullName evidence="2">Uncharacterized protein</fullName>
    </submittedName>
</protein>
<dbReference type="Proteomes" id="UP000478505">
    <property type="component" value="Unassembled WGS sequence"/>
</dbReference>
<keyword evidence="3" id="KW-1185">Reference proteome</keyword>
<feature type="transmembrane region" description="Helical" evidence="1">
    <location>
        <begin position="31"/>
        <end position="51"/>
    </location>
</feature>
<gene>
    <name evidence="2" type="ORF">G3567_01545</name>
</gene>
<name>A0A6B3QXP6_9FLAO</name>
<dbReference type="EMBL" id="JAAIKD010000001">
    <property type="protein sequence ID" value="NEV92829.1"/>
    <property type="molecule type" value="Genomic_DNA"/>
</dbReference>
<comment type="caution">
    <text evidence="2">The sequence shown here is derived from an EMBL/GenBank/DDBJ whole genome shotgun (WGS) entry which is preliminary data.</text>
</comment>
<proteinExistence type="predicted"/>
<evidence type="ECO:0000313" key="3">
    <source>
        <dbReference type="Proteomes" id="UP000478505"/>
    </source>
</evidence>
<reference evidence="2 3" key="1">
    <citation type="submission" date="2020-02" db="EMBL/GenBank/DDBJ databases">
        <title>Flavobacteriaceae Psychroflexus bacterium YR1-1, complete genome.</title>
        <authorList>
            <person name="Li Y."/>
            <person name="Wu S."/>
        </authorList>
    </citation>
    <scope>NUCLEOTIDE SEQUENCE [LARGE SCALE GENOMIC DNA]</scope>
    <source>
        <strain evidence="2 3">YR1-1</strain>
    </source>
</reference>
<keyword evidence="1" id="KW-1133">Transmembrane helix</keyword>
<keyword evidence="1" id="KW-0472">Membrane</keyword>
<keyword evidence="1" id="KW-0812">Transmembrane</keyword>